<dbReference type="PANTHER" id="PTHR43394">
    <property type="entry name" value="ATP-DEPENDENT PERMEASE MDL1, MITOCHONDRIAL"/>
    <property type="match status" value="1"/>
</dbReference>
<dbReference type="GO" id="GO:0005524">
    <property type="term" value="F:ATP binding"/>
    <property type="evidence" value="ECO:0007669"/>
    <property type="project" value="UniProtKB-KW"/>
</dbReference>
<name>A0ABN3NYY8_9ACTN</name>
<dbReference type="PROSITE" id="PS50929">
    <property type="entry name" value="ABC_TM1F"/>
    <property type="match status" value="1"/>
</dbReference>
<evidence type="ECO:0000256" key="6">
    <source>
        <dbReference type="ARBA" id="ARBA00023136"/>
    </source>
</evidence>
<evidence type="ECO:0000256" key="7">
    <source>
        <dbReference type="SAM" id="Phobius"/>
    </source>
</evidence>
<dbReference type="InterPro" id="IPR027417">
    <property type="entry name" value="P-loop_NTPase"/>
</dbReference>
<feature type="transmembrane region" description="Helical" evidence="7">
    <location>
        <begin position="158"/>
        <end position="177"/>
    </location>
</feature>
<reference evidence="10 11" key="1">
    <citation type="journal article" date="2019" name="Int. J. Syst. Evol. Microbiol.">
        <title>The Global Catalogue of Microorganisms (GCM) 10K type strain sequencing project: providing services to taxonomists for standard genome sequencing and annotation.</title>
        <authorList>
            <consortium name="The Broad Institute Genomics Platform"/>
            <consortium name="The Broad Institute Genome Sequencing Center for Infectious Disease"/>
            <person name="Wu L."/>
            <person name="Ma J."/>
        </authorList>
    </citation>
    <scope>NUCLEOTIDE SEQUENCE [LARGE SCALE GENOMIC DNA]</scope>
    <source>
        <strain evidence="10 11">JCM 6924</strain>
    </source>
</reference>
<organism evidence="10 11">
    <name type="scientific">Streptomyces levis</name>
    <dbReference type="NCBI Taxonomy" id="285566"/>
    <lineage>
        <taxon>Bacteria</taxon>
        <taxon>Bacillati</taxon>
        <taxon>Actinomycetota</taxon>
        <taxon>Actinomycetes</taxon>
        <taxon>Kitasatosporales</taxon>
        <taxon>Streptomycetaceae</taxon>
        <taxon>Streptomyces</taxon>
    </lineage>
</organism>
<dbReference type="PANTHER" id="PTHR43394:SF1">
    <property type="entry name" value="ATP-BINDING CASSETTE SUB-FAMILY B MEMBER 10, MITOCHONDRIAL"/>
    <property type="match status" value="1"/>
</dbReference>
<dbReference type="Proteomes" id="UP001501095">
    <property type="component" value="Unassembled WGS sequence"/>
</dbReference>
<evidence type="ECO:0000256" key="4">
    <source>
        <dbReference type="ARBA" id="ARBA00022840"/>
    </source>
</evidence>
<gene>
    <name evidence="10" type="ORF">GCM10010423_53410</name>
</gene>
<feature type="transmembrane region" description="Helical" evidence="7">
    <location>
        <begin position="183"/>
        <end position="202"/>
    </location>
</feature>
<dbReference type="EMBL" id="BAAATM010000017">
    <property type="protein sequence ID" value="GAA2546983.1"/>
    <property type="molecule type" value="Genomic_DNA"/>
</dbReference>
<evidence type="ECO:0000259" key="9">
    <source>
        <dbReference type="PROSITE" id="PS50929"/>
    </source>
</evidence>
<evidence type="ECO:0000256" key="2">
    <source>
        <dbReference type="ARBA" id="ARBA00022692"/>
    </source>
</evidence>
<evidence type="ECO:0000256" key="5">
    <source>
        <dbReference type="ARBA" id="ARBA00022989"/>
    </source>
</evidence>
<dbReference type="InterPro" id="IPR003439">
    <property type="entry name" value="ABC_transporter-like_ATP-bd"/>
</dbReference>
<evidence type="ECO:0000259" key="8">
    <source>
        <dbReference type="PROSITE" id="PS50893"/>
    </source>
</evidence>
<feature type="domain" description="ABC transmembrane type-1" evidence="9">
    <location>
        <begin position="44"/>
        <end position="325"/>
    </location>
</feature>
<evidence type="ECO:0000256" key="1">
    <source>
        <dbReference type="ARBA" id="ARBA00004651"/>
    </source>
</evidence>
<feature type="transmembrane region" description="Helical" evidence="7">
    <location>
        <begin position="43"/>
        <end position="64"/>
    </location>
</feature>
<dbReference type="Gene3D" id="1.20.1560.10">
    <property type="entry name" value="ABC transporter type 1, transmembrane domain"/>
    <property type="match status" value="1"/>
</dbReference>
<feature type="transmembrane region" description="Helical" evidence="7">
    <location>
        <begin position="84"/>
        <end position="101"/>
    </location>
</feature>
<keyword evidence="11" id="KW-1185">Reference proteome</keyword>
<feature type="domain" description="ABC transporter" evidence="8">
    <location>
        <begin position="356"/>
        <end position="590"/>
    </location>
</feature>
<accession>A0ABN3NYY8</accession>
<dbReference type="SUPFAM" id="SSF90123">
    <property type="entry name" value="ABC transporter transmembrane region"/>
    <property type="match status" value="1"/>
</dbReference>
<dbReference type="Pfam" id="PF00664">
    <property type="entry name" value="ABC_membrane"/>
    <property type="match status" value="1"/>
</dbReference>
<dbReference type="Pfam" id="PF00005">
    <property type="entry name" value="ABC_tran"/>
    <property type="match status" value="1"/>
</dbReference>
<keyword evidence="5 7" id="KW-1133">Transmembrane helix</keyword>
<dbReference type="SMART" id="SM00382">
    <property type="entry name" value="AAA"/>
    <property type="match status" value="1"/>
</dbReference>
<keyword evidence="4 10" id="KW-0067">ATP-binding</keyword>
<dbReference type="InterPro" id="IPR011527">
    <property type="entry name" value="ABC1_TM_dom"/>
</dbReference>
<keyword evidence="2 7" id="KW-0812">Transmembrane</keyword>
<evidence type="ECO:0000313" key="11">
    <source>
        <dbReference type="Proteomes" id="UP001501095"/>
    </source>
</evidence>
<comment type="caution">
    <text evidence="10">The sequence shown here is derived from an EMBL/GenBank/DDBJ whole genome shotgun (WGS) entry which is preliminary data.</text>
</comment>
<keyword evidence="6 7" id="KW-0472">Membrane</keyword>
<evidence type="ECO:0000313" key="10">
    <source>
        <dbReference type="EMBL" id="GAA2546983.1"/>
    </source>
</evidence>
<protein>
    <submittedName>
        <fullName evidence="10">ABC transporter ATP-binding protein</fullName>
    </submittedName>
</protein>
<dbReference type="InterPro" id="IPR039421">
    <property type="entry name" value="Type_1_exporter"/>
</dbReference>
<sequence length="593" mass="63224">MIGVAPPAYDPAAPTTASTLPVGAPATVRAYVAELLRRHRRAFVLLIAVNTAAVIASMAGPWLLGGLVERVSDGAAELRLELTAGLFVAALAVQAVFVRQVRLRGAMLGERMLADLREDFLVRSVGLPPGVLERAGTGDLLSRITTDIDRLANAMREAVPQLSIGVVWVVLLMGGLVVTAPPLALAVLLALPLLIVGCRWYFRRAPAAYRSEAAGYAAVAAALAETVDAGRTVEAHRLGERRVALSEQRISEWTAWERYTLWLRSVLFPVVNVTHVTVLASVLIIGGVFALHGWIDVGQLTTGALIAQMLVDPVGMILRWYDELQVAQVSLARLVGVRDIEPDAGDAAVVPEGRHVHAERVHFGYLEGVDVLRKVSLEVAPGTRLALVGPSGAGKSTLGRLLAGIYAPRDGRITLGDAELSRMPAERVRAHVALVNQEHHVFVGSLRDNLRLARTGAVDAELWAALGAVDADGWARALDDGLDTEVGSGGLALTPAQAQQIALARLVLADPHTLVLDEATSLLDPRAARHLERSLARVLDGRTVVAIAHRLHTAHDADVIAVVENGRISELGSHEELVAADGAYAALWRSWHG</sequence>
<dbReference type="SUPFAM" id="SSF52540">
    <property type="entry name" value="P-loop containing nucleoside triphosphate hydrolases"/>
    <property type="match status" value="1"/>
</dbReference>
<dbReference type="RefSeq" id="WP_344540843.1">
    <property type="nucleotide sequence ID" value="NZ_BAAATM010000017.1"/>
</dbReference>
<dbReference type="PROSITE" id="PS50893">
    <property type="entry name" value="ABC_TRANSPORTER_2"/>
    <property type="match status" value="1"/>
</dbReference>
<evidence type="ECO:0000256" key="3">
    <source>
        <dbReference type="ARBA" id="ARBA00022741"/>
    </source>
</evidence>
<feature type="transmembrane region" description="Helical" evidence="7">
    <location>
        <begin position="266"/>
        <end position="295"/>
    </location>
</feature>
<dbReference type="CDD" id="cd07346">
    <property type="entry name" value="ABC_6TM_exporters"/>
    <property type="match status" value="1"/>
</dbReference>
<comment type="subcellular location">
    <subcellularLocation>
        <location evidence="1">Cell membrane</location>
        <topology evidence="1">Multi-pass membrane protein</topology>
    </subcellularLocation>
</comment>
<dbReference type="Gene3D" id="3.40.50.300">
    <property type="entry name" value="P-loop containing nucleotide triphosphate hydrolases"/>
    <property type="match status" value="1"/>
</dbReference>
<proteinExistence type="predicted"/>
<keyword evidence="3" id="KW-0547">Nucleotide-binding</keyword>
<dbReference type="InterPro" id="IPR003593">
    <property type="entry name" value="AAA+_ATPase"/>
</dbReference>
<dbReference type="InterPro" id="IPR036640">
    <property type="entry name" value="ABC1_TM_sf"/>
</dbReference>